<reference evidence="2" key="2">
    <citation type="submission" date="2020-09" db="EMBL/GenBank/DDBJ databases">
        <authorList>
            <person name="Sun Q."/>
            <person name="Zhou Y."/>
        </authorList>
    </citation>
    <scope>NUCLEOTIDE SEQUENCE</scope>
    <source>
        <strain evidence="2">CGMCC 4.7201</strain>
    </source>
</reference>
<keyword evidence="3" id="KW-1185">Reference proteome</keyword>
<feature type="region of interest" description="Disordered" evidence="1">
    <location>
        <begin position="42"/>
        <end position="65"/>
    </location>
</feature>
<organism evidence="2 3">
    <name type="scientific">Wenjunlia tyrosinilytica</name>
    <dbReference type="NCBI Taxonomy" id="1544741"/>
    <lineage>
        <taxon>Bacteria</taxon>
        <taxon>Bacillati</taxon>
        <taxon>Actinomycetota</taxon>
        <taxon>Actinomycetes</taxon>
        <taxon>Kitasatosporales</taxon>
        <taxon>Streptomycetaceae</taxon>
        <taxon>Wenjunlia</taxon>
    </lineage>
</organism>
<gene>
    <name evidence="2" type="ORF">GCM10012280_68050</name>
</gene>
<dbReference type="AlphaFoldDB" id="A0A917ZYM1"/>
<evidence type="ECO:0000313" key="2">
    <source>
        <dbReference type="EMBL" id="GGP00097.1"/>
    </source>
</evidence>
<proteinExistence type="predicted"/>
<evidence type="ECO:0000313" key="3">
    <source>
        <dbReference type="Proteomes" id="UP000641932"/>
    </source>
</evidence>
<protein>
    <submittedName>
        <fullName evidence="2">Uncharacterized protein</fullName>
    </submittedName>
</protein>
<evidence type="ECO:0000256" key="1">
    <source>
        <dbReference type="SAM" id="MobiDB-lite"/>
    </source>
</evidence>
<dbReference type="EMBL" id="BMMS01000052">
    <property type="protein sequence ID" value="GGP00097.1"/>
    <property type="molecule type" value="Genomic_DNA"/>
</dbReference>
<comment type="caution">
    <text evidence="2">The sequence shown here is derived from an EMBL/GenBank/DDBJ whole genome shotgun (WGS) entry which is preliminary data.</text>
</comment>
<name>A0A917ZYM1_9ACTN</name>
<reference evidence="2" key="1">
    <citation type="journal article" date="2014" name="Int. J. Syst. Evol. Microbiol.">
        <title>Complete genome sequence of Corynebacterium casei LMG S-19264T (=DSM 44701T), isolated from a smear-ripened cheese.</title>
        <authorList>
            <consortium name="US DOE Joint Genome Institute (JGI-PGF)"/>
            <person name="Walter F."/>
            <person name="Albersmeier A."/>
            <person name="Kalinowski J."/>
            <person name="Ruckert C."/>
        </authorList>
    </citation>
    <scope>NUCLEOTIDE SEQUENCE</scope>
    <source>
        <strain evidence="2">CGMCC 4.7201</strain>
    </source>
</reference>
<dbReference type="Proteomes" id="UP000641932">
    <property type="component" value="Unassembled WGS sequence"/>
</dbReference>
<accession>A0A917ZYM1</accession>
<sequence length="65" mass="6729">MTVNDALAAVVVATALRVFAPDVRTLTRRVLSAGVRVGAAGLLEDTTRSAAGPTPPLEPSRDEEV</sequence>
<dbReference type="RefSeq" id="WP_189135669.1">
    <property type="nucleotide sequence ID" value="NZ_BMMS01000052.1"/>
</dbReference>